<dbReference type="OrthoDB" id="9808623at2"/>
<proteinExistence type="predicted"/>
<evidence type="ECO:0000313" key="3">
    <source>
        <dbReference type="EMBL" id="AWI32459.1"/>
    </source>
</evidence>
<evidence type="ECO:0000256" key="1">
    <source>
        <dbReference type="SAM" id="MobiDB-lite"/>
    </source>
</evidence>
<dbReference type="AlphaFoldDB" id="A0A2S1T1B4"/>
<sequence>MELRHEFTVPVPVEEAWRALLDVERVAPCLPGTTVREFDGEKITGTVKVKVGPVTLTYRGTAVFEERDEAAHRMVLKASGKEVRGQGTARATVTAGLAASGEGTAVSVLTDFAVTGRPAQIGRGVLAEVGGKLVDRFADCLSGQLAGAPGGGGAAAGKEGRGEPGGAAEAAGAGTGTGAAAEESAVSGTEVPAGPAVPGTADLAEPRGPAAPAVPAARAEPAPAGAAEPIDLLRTAGLPVTRRIVPWVLAAAAAGAAVAVAVRRLRR</sequence>
<accession>A0A2S1T1B4</accession>
<dbReference type="PANTHER" id="PTHR38588:SF1">
    <property type="entry name" value="BLL0334 PROTEIN"/>
    <property type="match status" value="1"/>
</dbReference>
<dbReference type="SUPFAM" id="SSF55961">
    <property type="entry name" value="Bet v1-like"/>
    <property type="match status" value="1"/>
</dbReference>
<keyword evidence="2" id="KW-0812">Transmembrane</keyword>
<dbReference type="PANTHER" id="PTHR38588">
    <property type="entry name" value="BLL0334 PROTEIN"/>
    <property type="match status" value="1"/>
</dbReference>
<keyword evidence="2" id="KW-1133">Transmembrane helix</keyword>
<dbReference type="RefSeq" id="WP_108908379.1">
    <property type="nucleotide sequence ID" value="NZ_CP029188.1"/>
</dbReference>
<reference evidence="3 4" key="1">
    <citation type="submission" date="2018-05" db="EMBL/GenBank/DDBJ databases">
        <title>Complete genome sequence of sponge-derived Streptomyces sp. HNM0039.</title>
        <authorList>
            <person name="Huang X."/>
            <person name="Zhou S."/>
        </authorList>
    </citation>
    <scope>NUCLEOTIDE SEQUENCE [LARGE SCALE GENOMIC DNA]</scope>
    <source>
        <strain evidence="3 4">HNM0039</strain>
    </source>
</reference>
<organism evidence="3 4">
    <name type="scientific">Streptomyces tirandamycinicus</name>
    <dbReference type="NCBI Taxonomy" id="2174846"/>
    <lineage>
        <taxon>Bacteria</taxon>
        <taxon>Bacillati</taxon>
        <taxon>Actinomycetota</taxon>
        <taxon>Actinomycetes</taxon>
        <taxon>Kitasatosporales</taxon>
        <taxon>Streptomycetaceae</taxon>
        <taxon>Streptomyces</taxon>
    </lineage>
</organism>
<name>A0A2S1T1B4_9ACTN</name>
<dbReference type="EMBL" id="CP029188">
    <property type="protein sequence ID" value="AWI32459.1"/>
    <property type="molecule type" value="Genomic_DNA"/>
</dbReference>
<keyword evidence="4" id="KW-1185">Reference proteome</keyword>
<protein>
    <recommendedName>
        <fullName evidence="5">Carbon monoxide dehydrogenase</fullName>
    </recommendedName>
</protein>
<gene>
    <name evidence="3" type="ORF">DDW44_29405</name>
</gene>
<dbReference type="InterPro" id="IPR023393">
    <property type="entry name" value="START-like_dom_sf"/>
</dbReference>
<evidence type="ECO:0000313" key="4">
    <source>
        <dbReference type="Proteomes" id="UP000244900"/>
    </source>
</evidence>
<dbReference type="KEGG" id="stir:DDW44_29405"/>
<dbReference type="CDD" id="cd07823">
    <property type="entry name" value="SRPBCC_5"/>
    <property type="match status" value="1"/>
</dbReference>
<dbReference type="InterPro" id="IPR010419">
    <property type="entry name" value="CO_DH_gsu"/>
</dbReference>
<feature type="region of interest" description="Disordered" evidence="1">
    <location>
        <begin position="148"/>
        <end position="223"/>
    </location>
</feature>
<feature type="compositionally biased region" description="Low complexity" evidence="1">
    <location>
        <begin position="206"/>
        <end position="223"/>
    </location>
</feature>
<evidence type="ECO:0000256" key="2">
    <source>
        <dbReference type="SAM" id="Phobius"/>
    </source>
</evidence>
<feature type="compositionally biased region" description="Low complexity" evidence="1">
    <location>
        <begin position="166"/>
        <end position="185"/>
    </location>
</feature>
<evidence type="ECO:0008006" key="5">
    <source>
        <dbReference type="Google" id="ProtNLM"/>
    </source>
</evidence>
<dbReference type="Proteomes" id="UP000244900">
    <property type="component" value="Chromosome"/>
</dbReference>
<dbReference type="Pfam" id="PF06240">
    <property type="entry name" value="COXG"/>
    <property type="match status" value="1"/>
</dbReference>
<feature type="transmembrane region" description="Helical" evidence="2">
    <location>
        <begin position="244"/>
        <end position="262"/>
    </location>
</feature>
<keyword evidence="2" id="KW-0472">Membrane</keyword>
<dbReference type="Gene3D" id="3.30.530.20">
    <property type="match status" value="1"/>
</dbReference>